<evidence type="ECO:0000313" key="5">
    <source>
        <dbReference type="Proteomes" id="UP000261540"/>
    </source>
</evidence>
<evidence type="ECO:0000256" key="1">
    <source>
        <dbReference type="PROSITE-ProRule" id="PRU00557"/>
    </source>
</evidence>
<reference evidence="4" key="2">
    <citation type="submission" date="2025-09" db="UniProtKB">
        <authorList>
            <consortium name="Ensembl"/>
        </authorList>
    </citation>
    <scope>IDENTIFICATION</scope>
</reference>
<dbReference type="SMART" id="SM00638">
    <property type="entry name" value="LPD_N"/>
    <property type="match status" value="1"/>
</dbReference>
<reference evidence="4" key="1">
    <citation type="submission" date="2025-08" db="UniProtKB">
        <authorList>
            <consortium name="Ensembl"/>
        </authorList>
    </citation>
    <scope>IDENTIFICATION</scope>
</reference>
<dbReference type="InterPro" id="IPR048484">
    <property type="entry name" value="LOC400499-like"/>
</dbReference>
<dbReference type="PANTHER" id="PTHR37860">
    <property type="entry name" value="AGAP008810-PA"/>
    <property type="match status" value="1"/>
</dbReference>
<dbReference type="Gene3D" id="2.20.80.10">
    <property type="entry name" value="Lipovitellin-phosvitin complex, chain A, domain 4"/>
    <property type="match status" value="1"/>
</dbReference>
<dbReference type="InterPro" id="IPR001747">
    <property type="entry name" value="Vitellogenin_N"/>
</dbReference>
<evidence type="ECO:0000313" key="4">
    <source>
        <dbReference type="Ensembl" id="ENSPKIP00000014025.1"/>
    </source>
</evidence>
<proteinExistence type="predicted"/>
<dbReference type="InterPro" id="IPR015817">
    <property type="entry name" value="Vitellinogen_open_b-sht_sub1"/>
</dbReference>
<sequence length="2176" mass="239120">MVKTRDLRRCLHHRLAGVWPHSVPLSLDSEQAMDSKVQCVQRHGNAAMEEVNCTETVRLTPLAGRPAAAFVQSTSTLSLLRVQEVALMSPDTQVYTSDLWFEEETSGPGQAKPPELQDVTDTVRRLCTTKLDQQQQVNQFLHLVFQLRILSHQQLQDLWQEASFKCRDDWQPLADSLPACGSEACVSLMTELLQGGELEPERVSTFLSSLALIPRPTPNMLSAASALLRSPETRSGALLAVSALVNTLCQTAASPCSQMPQVQQLMEILKEMLEDHPREGGEPQLAEKLHVLKAVGNAGLAAATLVPELAACAQNQSVPIELRLAAIQAYRRIPCSAERQALLRLYRSPQEDVEVRIAAYQQLMRCPERDVLRKVRATLRDERSSQVGSYVWSHLTQIQKTDDPLKQDLMEALPDDIISKEFEGESWKYSSYMDATMDTGFGATNVEGALVFSPSSFIPRSAMANLTIHILGRAFNLLEIDIRAENMEPMLKELFGRKSPPSDGDSGPRTSAEASMREKRNSEPMEDAGRPKEEGEDGRCESAGSSRLRQAKAMFTGRQLLKGDLRCGLSAKVFGNELAFVTCDDVHAQVKQMSLNLAEVAVRLMKGQELRIHRRVVLATVELVLPSLSGWPIKVALNMSASLSLRLKGSASLKSWSHFSIAGYIKPSAYVGISARMGLEGVCGRAGVEWSMGLQTSTSLDGGVQLQRGQDLKVSLNTPEEVMDIIHFSSRTYSISGESREEVKGSRDHTEKSICTPQDWWKLLGWQLCSQVSYPSSPSGLVLPPAGPVQLSLRLVKRDKGLHQYLLEAAYSLLQQRGAWFPKEANLHVFLGTPQSTVPRDLSLDLTFSSINQQLALKVSHPLKTIHIQGKIDRVKSMRVVKVELLVDNVHHYYIKGLTEVQALPTELRLLSHLEAKVTADMHPIILSANLTRGLGRKISLAAMLKNVFRETASLSALVEWRMDQGQKQYSVDAEFFLPGLVGTQVFGLIQNSASLWNSALKLRYGLRAGDAQSRQKECHMAQTVRNTGEVTQAYQLMAEHEFHCSHSTFFNHKVLLKHEEASGQIQSSLDLSYGKHWNEINNKRRVLLSQSFKNESRHTLTSYLLEFSLQVLEKHIQYRTQLLHSHLRQNGVESSTHLKVNYNDQLPLVAGLHWRDYSRNRLWKWEGTFNMDTPWLYVYMAHKLNQPQRRALQFSTEVTARKWMTLRSLVLEGFYREKGREREGRLHLHTPTDTYLKTSGWGLLGKQGLKVSGSLSSAWTPVLRGDLSLEGTKQRKALQLASSYGRHNVSFSASLNTLDKRLRKRLVAIKMVLIEPQGAAVEFELEGGVEELKRSRELYQKQGTLRLRQPFLHFPQSLLLQEVFTVDLQRARYILESRANLGRSKECIHVLTLGYQATRPFVCSALSHPFSSEVIPHDSELCVTLHSNETQQEVHGTMRVNKKERLLVLGRIWNVSDSLQQGYGLQVNFTHAFQLRIPPSISLEGGLYWKPADDDTFDYLATGKTIISPLEECQLSVQLNGSSSELGLYSSLSLPYPSRIPRKVQAHARAELSAEGHMASSVSVKTDEEERFKLETDLLHTLEGDTRLLEGRAILHQKLLPILQDLQLQLSANVSEDRLSAACTAVQGGGAMQAQLSGAVGHGAGFGISVSGGLEHSLASLVAIPQTLGMEGTLRQTEQRTEGRLTVMAGEATYGLELNCRAGPDSTGRNLTKRGVPGAGADFEGVWLHMHAGEQSVNVNVSGSRGGPHGGGLHALLSHTSPQLSAKGIPSDASAQASWTWGERAVAMAAALQAGSEALQAELDGIRRGHGSSRWELSSRLQHHSAALLERGVPASMSAVGHCEVGARVVSTGLTVLVQDQRGHLHIEVGRTDSNARLAVSLGHDIRRLDGVLPESFQMNCSGHAAAAQLSARCSGVVAGFPIKTPIPRHFSMNGSLTTSRPGLLLDALLEGGPGERGELSLAMESSPQLHLRAAVRHSLPPLRLLGVPPRGTLTLSAHSGGRPSALLTVVLGPCEVMARLGAEPISGPGETGSSWATNWTNHCQALRDVGLPGSLELSGLVLLSPCRSALSSSLHVDGEALSLELGHACQPSQRFTGALTHSFSRLRGRGLPPESRVALLVPGGPGRNETLLLKVGSCQIRASRDVGPGGKSQWVWAAESACPLLEVQVSYFSF</sequence>
<dbReference type="PANTHER" id="PTHR37860:SF2">
    <property type="entry name" value="VITELLOGENIN DOMAIN-CONTAINING PROTEIN"/>
    <property type="match status" value="1"/>
</dbReference>
<dbReference type="SMART" id="SM01169">
    <property type="entry name" value="DUF1943"/>
    <property type="match status" value="1"/>
</dbReference>
<accession>A0A3B3R7Z2</accession>
<dbReference type="InterPro" id="IPR011030">
    <property type="entry name" value="Lipovitellin_superhlx_dom"/>
</dbReference>
<dbReference type="GO" id="GO:0005319">
    <property type="term" value="F:lipid transporter activity"/>
    <property type="evidence" value="ECO:0007669"/>
    <property type="project" value="InterPro"/>
</dbReference>
<dbReference type="Pfam" id="PF09172">
    <property type="entry name" value="Vit_open_b-sht"/>
    <property type="match status" value="1"/>
</dbReference>
<keyword evidence="5" id="KW-1185">Reference proteome</keyword>
<dbReference type="Gene3D" id="2.20.50.20">
    <property type="entry name" value="Lipovitellin. Chain A, domain 3"/>
    <property type="match status" value="1"/>
</dbReference>
<dbReference type="Gene3D" id="1.25.10.20">
    <property type="entry name" value="Vitellinogen, superhelical"/>
    <property type="match status" value="1"/>
</dbReference>
<dbReference type="SUPFAM" id="SSF48431">
    <property type="entry name" value="Lipovitellin-phosvitin complex, superhelical domain"/>
    <property type="match status" value="1"/>
</dbReference>
<feature type="domain" description="Vitellogenin" evidence="3">
    <location>
        <begin position="1"/>
        <end position="462"/>
    </location>
</feature>
<evidence type="ECO:0000259" key="3">
    <source>
        <dbReference type="PROSITE" id="PS51211"/>
    </source>
</evidence>
<name>A0A3B3R7Z2_9TELE</name>
<dbReference type="STRING" id="1676925.ENSPKIP00000014025"/>
<dbReference type="Ensembl" id="ENSPKIT00000038461.1">
    <property type="protein sequence ID" value="ENSPKIP00000014025.1"/>
    <property type="gene ID" value="ENSPKIG00000001230.1"/>
</dbReference>
<organism evidence="4 5">
    <name type="scientific">Paramormyrops kingsleyae</name>
    <dbReference type="NCBI Taxonomy" id="1676925"/>
    <lineage>
        <taxon>Eukaryota</taxon>
        <taxon>Metazoa</taxon>
        <taxon>Chordata</taxon>
        <taxon>Craniata</taxon>
        <taxon>Vertebrata</taxon>
        <taxon>Euteleostomi</taxon>
        <taxon>Actinopterygii</taxon>
        <taxon>Neopterygii</taxon>
        <taxon>Teleostei</taxon>
        <taxon>Osteoglossocephala</taxon>
        <taxon>Osteoglossomorpha</taxon>
        <taxon>Osteoglossiformes</taxon>
        <taxon>Mormyridae</taxon>
        <taxon>Paramormyrops</taxon>
    </lineage>
</organism>
<dbReference type="Pfam" id="PF21013">
    <property type="entry name" value="LOC400499"/>
    <property type="match status" value="1"/>
</dbReference>
<dbReference type="Pfam" id="PF01347">
    <property type="entry name" value="Vitellogenin_N"/>
    <property type="match status" value="1"/>
</dbReference>
<dbReference type="InterPro" id="IPR015819">
    <property type="entry name" value="Lipid_transp_b-sht_shell"/>
</dbReference>
<dbReference type="SUPFAM" id="SSF56968">
    <property type="entry name" value="Lipovitellin-phosvitin complex, beta-sheet shell regions"/>
    <property type="match status" value="2"/>
</dbReference>
<dbReference type="InterPro" id="IPR015255">
    <property type="entry name" value="Vitellinogen_open_b-sht"/>
</dbReference>
<dbReference type="PROSITE" id="PS51211">
    <property type="entry name" value="VITELLOGENIN"/>
    <property type="match status" value="1"/>
</dbReference>
<dbReference type="GeneTree" id="ENSGT00440000038757"/>
<feature type="region of interest" description="Disordered" evidence="2">
    <location>
        <begin position="494"/>
        <end position="547"/>
    </location>
</feature>
<protein>
    <recommendedName>
        <fullName evidence="3">Vitellogenin domain-containing protein</fullName>
    </recommendedName>
</protein>
<dbReference type="Proteomes" id="UP000261540">
    <property type="component" value="Unplaced"/>
</dbReference>
<evidence type="ECO:0000256" key="2">
    <source>
        <dbReference type="SAM" id="MobiDB-lite"/>
    </source>
</evidence>
<comment type="caution">
    <text evidence="1">Lacks conserved residue(s) required for the propagation of feature annotation.</text>
</comment>
<feature type="compositionally biased region" description="Basic and acidic residues" evidence="2">
    <location>
        <begin position="515"/>
        <end position="540"/>
    </location>
</feature>